<organism evidence="2 3">
    <name type="scientific">Cinnamomum micranthum f. kanehirae</name>
    <dbReference type="NCBI Taxonomy" id="337451"/>
    <lineage>
        <taxon>Eukaryota</taxon>
        <taxon>Viridiplantae</taxon>
        <taxon>Streptophyta</taxon>
        <taxon>Embryophyta</taxon>
        <taxon>Tracheophyta</taxon>
        <taxon>Spermatophyta</taxon>
        <taxon>Magnoliopsida</taxon>
        <taxon>Magnoliidae</taxon>
        <taxon>Laurales</taxon>
        <taxon>Lauraceae</taxon>
        <taxon>Cinnamomum</taxon>
    </lineage>
</organism>
<reference evidence="2 3" key="1">
    <citation type="journal article" date="2019" name="Nat. Plants">
        <title>Stout camphor tree genome fills gaps in understanding of flowering plant genome evolution.</title>
        <authorList>
            <person name="Chaw S.M."/>
            <person name="Liu Y.C."/>
            <person name="Wu Y.W."/>
            <person name="Wang H.Y."/>
            <person name="Lin C.I."/>
            <person name="Wu C.S."/>
            <person name="Ke H.M."/>
            <person name="Chang L.Y."/>
            <person name="Hsu C.Y."/>
            <person name="Yang H.T."/>
            <person name="Sudianto E."/>
            <person name="Hsu M.H."/>
            <person name="Wu K.P."/>
            <person name="Wang L.N."/>
            <person name="Leebens-Mack J.H."/>
            <person name="Tsai I.J."/>
        </authorList>
    </citation>
    <scope>NUCLEOTIDE SEQUENCE [LARGE SCALE GENOMIC DNA]</scope>
    <source>
        <strain evidence="3">cv. Chaw 1501</strain>
        <tissue evidence="2">Young leaves</tissue>
    </source>
</reference>
<dbReference type="GO" id="GO:0035251">
    <property type="term" value="F:UDP-glucosyltransferase activity"/>
    <property type="evidence" value="ECO:0007669"/>
    <property type="project" value="TreeGrafter"/>
</dbReference>
<dbReference type="SUPFAM" id="SSF53756">
    <property type="entry name" value="UDP-Glycosyltransferase/glycogen phosphorylase"/>
    <property type="match status" value="1"/>
</dbReference>
<accession>A0A443PVY8</accession>
<dbReference type="OrthoDB" id="5835829at2759"/>
<keyword evidence="2" id="KW-0808">Transferase</keyword>
<dbReference type="Gene3D" id="3.40.50.2000">
    <property type="entry name" value="Glycogen Phosphorylase B"/>
    <property type="match status" value="1"/>
</dbReference>
<dbReference type="AlphaFoldDB" id="A0A443PVY8"/>
<keyword evidence="3" id="KW-1185">Reference proteome</keyword>
<comment type="caution">
    <text evidence="2">The sequence shown here is derived from an EMBL/GenBank/DDBJ whole genome shotgun (WGS) entry which is preliminary data.</text>
</comment>
<dbReference type="PANTHER" id="PTHR48047:SF51">
    <property type="entry name" value="GLYCOSYLTRANSFERASE"/>
    <property type="match status" value="1"/>
</dbReference>
<evidence type="ECO:0000313" key="3">
    <source>
        <dbReference type="Proteomes" id="UP000283530"/>
    </source>
</evidence>
<dbReference type="EMBL" id="QPKB01000011">
    <property type="protein sequence ID" value="RWR94923.1"/>
    <property type="molecule type" value="Genomic_DNA"/>
</dbReference>
<protein>
    <submittedName>
        <fullName evidence="2">UDP-glycosyltransferase 90A1-like protein</fullName>
    </submittedName>
</protein>
<dbReference type="STRING" id="337451.A0A443PVY8"/>
<comment type="similarity">
    <text evidence="1">Belongs to the UDP-glycosyltransferase family.</text>
</comment>
<dbReference type="PANTHER" id="PTHR48047">
    <property type="entry name" value="GLYCOSYLTRANSFERASE"/>
    <property type="match status" value="1"/>
</dbReference>
<evidence type="ECO:0000313" key="2">
    <source>
        <dbReference type="EMBL" id="RWR94923.1"/>
    </source>
</evidence>
<sequence length="198" mass="21685">MASPTPTTPHVVLFPFMSKGHTIPLLHLAHLFSCRGTTLTIFTTSANSPFIHSSITHITAKIVELTFPENVPEIPAGTESTDKLPSMDLFLPFVHATKLLRPHFEQALHTLPPITCIIYGAFMGWIQLSASKFNIPGLVFHGMNAFAMTISPSHSKTVPTERSLLTMSPSPCKPSLRSSFASVTFVNHSTTQTQKALY</sequence>
<evidence type="ECO:0000256" key="1">
    <source>
        <dbReference type="ARBA" id="ARBA00009995"/>
    </source>
</evidence>
<proteinExistence type="inferred from homology"/>
<gene>
    <name evidence="2" type="ORF">CKAN_02423900</name>
</gene>
<dbReference type="Proteomes" id="UP000283530">
    <property type="component" value="Unassembled WGS sequence"/>
</dbReference>
<name>A0A443PVY8_9MAGN</name>